<accession>A0A1G8LPR6</accession>
<gene>
    <name evidence="1" type="ORF">SAMN05216555_103130</name>
</gene>
<dbReference type="PANTHER" id="PTHR45138">
    <property type="entry name" value="REGULATORY COMPONENTS OF SENSORY TRANSDUCTION SYSTEM"/>
    <property type="match status" value="1"/>
</dbReference>
<sequence>MRVLVADDDFGSRLVAQAAVEQSGHECIPAADGAIAWELYQRYRPQVVVSDLEMPGMDGLALCRAIRAAETDSYTYLVLVTSHGSQDAVVAGMNAGADDYMTKPLDPFTLHTRLLVAERVTSLHADLARYRAALAEQARTDPLTKLRNRLTLAEDLEQLRETAEHAGEQFSVVLCDVDYFKRYNDLYGHQAGDAALQAVADTLAAQVRQSDGVYRFGGEEFLIVLPRQSPSGARAFMTRAFEAVRGLGIAHTGNPPGVLTLSGGIAACTNSHRVSVDTLLHEADLALYGAKASGRNRVMVSRPHTAGLAVHSGK</sequence>
<keyword evidence="2" id="KW-1185">Reference proteome</keyword>
<dbReference type="NCBIfam" id="TIGR00254">
    <property type="entry name" value="GGDEF"/>
    <property type="match status" value="1"/>
</dbReference>
<dbReference type="Gene3D" id="3.30.70.270">
    <property type="match status" value="1"/>
</dbReference>
<dbReference type="InterPro" id="IPR043128">
    <property type="entry name" value="Rev_trsase/Diguanyl_cyclase"/>
</dbReference>
<dbReference type="STRING" id="1045773.SAMN05216555_103130"/>
<proteinExistence type="predicted"/>
<dbReference type="PROSITE" id="PS50887">
    <property type="entry name" value="GGDEF"/>
    <property type="match status" value="1"/>
</dbReference>
<dbReference type="Gene3D" id="3.40.50.2300">
    <property type="match status" value="1"/>
</dbReference>
<dbReference type="AlphaFoldDB" id="A0A1G8LPR6"/>
<dbReference type="InterPro" id="IPR000160">
    <property type="entry name" value="GGDEF_dom"/>
</dbReference>
<dbReference type="CDD" id="cd01949">
    <property type="entry name" value="GGDEF"/>
    <property type="match status" value="1"/>
</dbReference>
<dbReference type="FunFam" id="3.30.70.270:FF:000001">
    <property type="entry name" value="Diguanylate cyclase domain protein"/>
    <property type="match status" value="1"/>
</dbReference>
<dbReference type="RefSeq" id="WP_074587403.1">
    <property type="nucleotide sequence ID" value="NZ_FNEI01000003.1"/>
</dbReference>
<dbReference type="InterPro" id="IPR029787">
    <property type="entry name" value="Nucleotide_cyclase"/>
</dbReference>
<dbReference type="SUPFAM" id="SSF55073">
    <property type="entry name" value="Nucleotide cyclase"/>
    <property type="match status" value="1"/>
</dbReference>
<dbReference type="SMART" id="SM00448">
    <property type="entry name" value="REC"/>
    <property type="match status" value="1"/>
</dbReference>
<dbReference type="InterPro" id="IPR011006">
    <property type="entry name" value="CheY-like_superfamily"/>
</dbReference>
<reference evidence="2" key="1">
    <citation type="submission" date="2016-10" db="EMBL/GenBank/DDBJ databases">
        <authorList>
            <person name="Varghese N."/>
            <person name="Submissions S."/>
        </authorList>
    </citation>
    <scope>NUCLEOTIDE SEQUENCE [LARGE SCALE GENOMIC DNA]</scope>
    <source>
        <strain evidence="2">CGMCC 1.10783</strain>
    </source>
</reference>
<dbReference type="InterPro" id="IPR050469">
    <property type="entry name" value="Diguanylate_Cyclase"/>
</dbReference>
<dbReference type="GO" id="GO:0052621">
    <property type="term" value="F:diguanylate cyclase activity"/>
    <property type="evidence" value="ECO:0007669"/>
    <property type="project" value="TreeGrafter"/>
</dbReference>
<dbReference type="InterPro" id="IPR001789">
    <property type="entry name" value="Sig_transdc_resp-reg_receiver"/>
</dbReference>
<dbReference type="CDD" id="cd17574">
    <property type="entry name" value="REC_OmpR"/>
    <property type="match status" value="1"/>
</dbReference>
<dbReference type="GO" id="GO:0000160">
    <property type="term" value="P:phosphorelay signal transduction system"/>
    <property type="evidence" value="ECO:0007669"/>
    <property type="project" value="InterPro"/>
</dbReference>
<dbReference type="GO" id="GO:1902201">
    <property type="term" value="P:negative regulation of bacterial-type flagellum-dependent cell motility"/>
    <property type="evidence" value="ECO:0007669"/>
    <property type="project" value="TreeGrafter"/>
</dbReference>
<dbReference type="Pfam" id="PF00072">
    <property type="entry name" value="Response_reg"/>
    <property type="match status" value="1"/>
</dbReference>
<evidence type="ECO:0000313" key="2">
    <source>
        <dbReference type="Proteomes" id="UP000182130"/>
    </source>
</evidence>
<dbReference type="GO" id="GO:0043709">
    <property type="term" value="P:cell adhesion involved in single-species biofilm formation"/>
    <property type="evidence" value="ECO:0007669"/>
    <property type="project" value="TreeGrafter"/>
</dbReference>
<name>A0A1G8LPR6_9MICC</name>
<evidence type="ECO:0000313" key="1">
    <source>
        <dbReference type="EMBL" id="SDI57467.1"/>
    </source>
</evidence>
<dbReference type="Proteomes" id="UP000182130">
    <property type="component" value="Unassembled WGS sequence"/>
</dbReference>
<dbReference type="SMART" id="SM00267">
    <property type="entry name" value="GGDEF"/>
    <property type="match status" value="1"/>
</dbReference>
<dbReference type="Pfam" id="PF00990">
    <property type="entry name" value="GGDEF"/>
    <property type="match status" value="1"/>
</dbReference>
<dbReference type="SUPFAM" id="SSF52172">
    <property type="entry name" value="CheY-like"/>
    <property type="match status" value="1"/>
</dbReference>
<protein>
    <submittedName>
        <fullName evidence="1">Two-component system, chemotaxis family, response regulator CheY</fullName>
    </submittedName>
</protein>
<dbReference type="PANTHER" id="PTHR45138:SF9">
    <property type="entry name" value="DIGUANYLATE CYCLASE DGCM-RELATED"/>
    <property type="match status" value="1"/>
</dbReference>
<dbReference type="OrthoDB" id="23692at2"/>
<dbReference type="EMBL" id="FNEI01000003">
    <property type="protein sequence ID" value="SDI57467.1"/>
    <property type="molecule type" value="Genomic_DNA"/>
</dbReference>
<organism evidence="1 2">
    <name type="scientific">Arthrobacter cupressi</name>
    <dbReference type="NCBI Taxonomy" id="1045773"/>
    <lineage>
        <taxon>Bacteria</taxon>
        <taxon>Bacillati</taxon>
        <taxon>Actinomycetota</taxon>
        <taxon>Actinomycetes</taxon>
        <taxon>Micrococcales</taxon>
        <taxon>Micrococcaceae</taxon>
        <taxon>Arthrobacter</taxon>
    </lineage>
</organism>
<dbReference type="GO" id="GO:0005886">
    <property type="term" value="C:plasma membrane"/>
    <property type="evidence" value="ECO:0007669"/>
    <property type="project" value="TreeGrafter"/>
</dbReference>
<dbReference type="PROSITE" id="PS50110">
    <property type="entry name" value="RESPONSE_REGULATORY"/>
    <property type="match status" value="1"/>
</dbReference>